<evidence type="ECO:0000256" key="2">
    <source>
        <dbReference type="ARBA" id="ARBA00022723"/>
    </source>
</evidence>
<keyword evidence="8" id="KW-1185">Reference proteome</keyword>
<gene>
    <name evidence="7" type="ORF">N0D28_13460</name>
</gene>
<evidence type="ECO:0000256" key="1">
    <source>
        <dbReference type="ARBA" id="ARBA00022670"/>
    </source>
</evidence>
<evidence type="ECO:0000256" key="4">
    <source>
        <dbReference type="ARBA" id="ARBA00022833"/>
    </source>
</evidence>
<dbReference type="InterPro" id="IPR028090">
    <property type="entry name" value="JAB_dom_prok"/>
</dbReference>
<dbReference type="InterPro" id="IPR051929">
    <property type="entry name" value="VirAsm_ModProt"/>
</dbReference>
<dbReference type="PANTHER" id="PTHR34858:SF1">
    <property type="entry name" value="CYSO-CYSTEINE PEPTIDASE"/>
    <property type="match status" value="1"/>
</dbReference>
<keyword evidence="5" id="KW-0482">Metalloprotease</keyword>
<dbReference type="Proteomes" id="UP001060261">
    <property type="component" value="Chromosome"/>
</dbReference>
<dbReference type="PANTHER" id="PTHR34858">
    <property type="entry name" value="CYSO-CYSTEINE PEPTIDASE"/>
    <property type="match status" value="1"/>
</dbReference>
<keyword evidence="3" id="KW-0378">Hydrolase</keyword>
<keyword evidence="1" id="KW-0645">Protease</keyword>
<keyword evidence="4" id="KW-0862">Zinc</keyword>
<sequence>MPEAAHPADLPPSAAPWLALPEVLEVQLWQHAGRAAPQECVGVLGGRRGDGGWHAEALYPLSNVAAAPEREYLADPAGLLRALKAMRAESLELVAIYHSHPVGPAQFSRTDRARAAYDVPYLIADLSCAVLGAYLLPEGRVCQLRR</sequence>
<evidence type="ECO:0000256" key="5">
    <source>
        <dbReference type="ARBA" id="ARBA00023049"/>
    </source>
</evidence>
<name>A0ABY5YF69_9DEIO</name>
<evidence type="ECO:0000256" key="3">
    <source>
        <dbReference type="ARBA" id="ARBA00022801"/>
    </source>
</evidence>
<evidence type="ECO:0000259" key="6">
    <source>
        <dbReference type="Pfam" id="PF14464"/>
    </source>
</evidence>
<dbReference type="Gene3D" id="3.40.140.10">
    <property type="entry name" value="Cytidine Deaminase, domain 2"/>
    <property type="match status" value="1"/>
</dbReference>
<accession>A0ABY5YF69</accession>
<dbReference type="Pfam" id="PF14464">
    <property type="entry name" value="Prok-JAB"/>
    <property type="match status" value="1"/>
</dbReference>
<evidence type="ECO:0000313" key="8">
    <source>
        <dbReference type="Proteomes" id="UP001060261"/>
    </source>
</evidence>
<feature type="domain" description="JAB" evidence="6">
    <location>
        <begin position="23"/>
        <end position="122"/>
    </location>
</feature>
<evidence type="ECO:0000313" key="7">
    <source>
        <dbReference type="EMBL" id="UWX63725.1"/>
    </source>
</evidence>
<dbReference type="CDD" id="cd08070">
    <property type="entry name" value="MPN_like"/>
    <property type="match status" value="1"/>
</dbReference>
<proteinExistence type="predicted"/>
<organism evidence="7 8">
    <name type="scientific">Deinococcus rubellus</name>
    <dbReference type="NCBI Taxonomy" id="1889240"/>
    <lineage>
        <taxon>Bacteria</taxon>
        <taxon>Thermotogati</taxon>
        <taxon>Deinococcota</taxon>
        <taxon>Deinococci</taxon>
        <taxon>Deinococcales</taxon>
        <taxon>Deinococcaceae</taxon>
        <taxon>Deinococcus</taxon>
    </lineage>
</organism>
<protein>
    <submittedName>
        <fullName evidence="7">M67 family metallopeptidase</fullName>
    </submittedName>
</protein>
<reference evidence="7" key="1">
    <citation type="submission" date="2022-09" db="EMBL/GenBank/DDBJ databases">
        <title>genome sequence of Deinococcus rubellus.</title>
        <authorList>
            <person name="Srinivasan S."/>
        </authorList>
    </citation>
    <scope>NUCLEOTIDE SEQUENCE</scope>
    <source>
        <strain evidence="7">Ant6</strain>
    </source>
</reference>
<keyword evidence="2" id="KW-0479">Metal-binding</keyword>
<dbReference type="EMBL" id="CP104213">
    <property type="protein sequence ID" value="UWX63725.1"/>
    <property type="molecule type" value="Genomic_DNA"/>
</dbReference>
<dbReference type="RefSeq" id="WP_260560005.1">
    <property type="nucleotide sequence ID" value="NZ_BAABEC010000074.1"/>
</dbReference>
<dbReference type="SUPFAM" id="SSF102712">
    <property type="entry name" value="JAB1/MPN domain"/>
    <property type="match status" value="1"/>
</dbReference>